<evidence type="ECO:0000256" key="2">
    <source>
        <dbReference type="ARBA" id="ARBA00004569"/>
    </source>
</evidence>
<feature type="disulfide bond" evidence="16">
    <location>
        <begin position="29"/>
        <end position="59"/>
    </location>
</feature>
<evidence type="ECO:0000256" key="3">
    <source>
        <dbReference type="ARBA" id="ARBA00004637"/>
    </source>
</evidence>
<gene>
    <name evidence="17" type="ORF">PBRASI_LOCUS2046</name>
</gene>
<keyword evidence="11" id="KW-0496">Mitochondrion</keyword>
<dbReference type="CDD" id="cd24141">
    <property type="entry name" value="NDUFS5-like"/>
    <property type="match status" value="1"/>
</dbReference>
<evidence type="ECO:0000256" key="16">
    <source>
        <dbReference type="PIRSR" id="PIRSR619342-50"/>
    </source>
</evidence>
<feature type="disulfide bond" evidence="16">
    <location>
        <begin position="39"/>
        <end position="49"/>
    </location>
</feature>
<evidence type="ECO:0000256" key="9">
    <source>
        <dbReference type="ARBA" id="ARBA00022792"/>
    </source>
</evidence>
<keyword evidence="18" id="KW-1185">Reference proteome</keyword>
<evidence type="ECO:0000256" key="14">
    <source>
        <dbReference type="ARBA" id="ARBA00031222"/>
    </source>
</evidence>
<evidence type="ECO:0000256" key="11">
    <source>
        <dbReference type="ARBA" id="ARBA00023128"/>
    </source>
</evidence>
<dbReference type="EMBL" id="CAJVPI010000149">
    <property type="protein sequence ID" value="CAG8489936.1"/>
    <property type="molecule type" value="Genomic_DNA"/>
</dbReference>
<evidence type="ECO:0000256" key="1">
    <source>
        <dbReference type="ARBA" id="ARBA00003195"/>
    </source>
</evidence>
<evidence type="ECO:0000256" key="5">
    <source>
        <dbReference type="ARBA" id="ARBA00011261"/>
    </source>
</evidence>
<evidence type="ECO:0000256" key="7">
    <source>
        <dbReference type="ARBA" id="ARBA00022448"/>
    </source>
</evidence>
<dbReference type="GO" id="GO:0032981">
    <property type="term" value="P:mitochondrial respiratory chain complex I assembly"/>
    <property type="evidence" value="ECO:0007669"/>
    <property type="project" value="TreeGrafter"/>
</dbReference>
<evidence type="ECO:0000256" key="4">
    <source>
        <dbReference type="ARBA" id="ARBA00007372"/>
    </source>
</evidence>
<comment type="subunit">
    <text evidence="5">Mammalian complex I is composed of 45 different subunits. This is a component of the iron-sulfur (IP) fragment of the enzyme.</text>
</comment>
<protein>
    <recommendedName>
        <fullName evidence="6">NADH dehydrogenase [ubiquinone] iron-sulfur protein 5</fullName>
    </recommendedName>
    <alternativeName>
        <fullName evidence="14">Complex I-15 kDa</fullName>
    </alternativeName>
    <alternativeName>
        <fullName evidence="15">NADH-ubiquinone oxidoreductase 15 kDa subunit</fullName>
    </alternativeName>
</protein>
<dbReference type="GO" id="GO:0005758">
    <property type="term" value="C:mitochondrial intermembrane space"/>
    <property type="evidence" value="ECO:0007669"/>
    <property type="project" value="UniProtKB-SubCell"/>
</dbReference>
<keyword evidence="13 16" id="KW-1015">Disulfide bond</keyword>
<dbReference type="GO" id="GO:0005743">
    <property type="term" value="C:mitochondrial inner membrane"/>
    <property type="evidence" value="ECO:0007669"/>
    <property type="project" value="UniProtKB-SubCell"/>
</dbReference>
<keyword evidence="9" id="KW-0999">Mitochondrion inner membrane</keyword>
<evidence type="ECO:0000313" key="18">
    <source>
        <dbReference type="Proteomes" id="UP000789739"/>
    </source>
</evidence>
<dbReference type="OrthoDB" id="9992197at2759"/>
<dbReference type="AlphaFoldDB" id="A0A9N8WLY0"/>
<dbReference type="PANTHER" id="PTHR15224">
    <property type="entry name" value="NADH DEHYDROGENASE [UBIQUINONE] IRON-SULFUR PROTEIN 5"/>
    <property type="match status" value="1"/>
</dbReference>
<dbReference type="PANTHER" id="PTHR15224:SF1">
    <property type="entry name" value="NADH DEHYDROGENASE [UBIQUINONE] IRON-SULFUR PROTEIN 5"/>
    <property type="match status" value="1"/>
</dbReference>
<keyword evidence="12" id="KW-0472">Membrane</keyword>
<keyword evidence="7" id="KW-0813">Transport</keyword>
<evidence type="ECO:0000256" key="6">
    <source>
        <dbReference type="ARBA" id="ARBA00013482"/>
    </source>
</evidence>
<evidence type="ECO:0000256" key="8">
    <source>
        <dbReference type="ARBA" id="ARBA00022660"/>
    </source>
</evidence>
<comment type="caution">
    <text evidence="17">The sequence shown here is derived from an EMBL/GenBank/DDBJ whole genome shotgun (WGS) entry which is preliminary data.</text>
</comment>
<name>A0A9N8WLY0_9GLOM</name>
<reference evidence="17" key="1">
    <citation type="submission" date="2021-06" db="EMBL/GenBank/DDBJ databases">
        <authorList>
            <person name="Kallberg Y."/>
            <person name="Tangrot J."/>
            <person name="Rosling A."/>
        </authorList>
    </citation>
    <scope>NUCLEOTIDE SEQUENCE</scope>
    <source>
        <strain evidence="17">BR232B</strain>
    </source>
</reference>
<comment type="function">
    <text evidence="1">Accessory subunit of the mitochondrial membrane respiratory chain NADH dehydrogenase (Complex I), that is believed not to be involved in catalysis. Complex I functions in the transfer of electrons from NADH to the respiratory chain. The immediate electron acceptor for the enzyme is believed to be ubiquinone.</text>
</comment>
<accession>A0A9N8WLY0</accession>
<evidence type="ECO:0000256" key="15">
    <source>
        <dbReference type="ARBA" id="ARBA00032739"/>
    </source>
</evidence>
<organism evidence="17 18">
    <name type="scientific">Paraglomus brasilianum</name>
    <dbReference type="NCBI Taxonomy" id="144538"/>
    <lineage>
        <taxon>Eukaryota</taxon>
        <taxon>Fungi</taxon>
        <taxon>Fungi incertae sedis</taxon>
        <taxon>Mucoromycota</taxon>
        <taxon>Glomeromycotina</taxon>
        <taxon>Glomeromycetes</taxon>
        <taxon>Paraglomerales</taxon>
        <taxon>Paraglomeraceae</taxon>
        <taxon>Paraglomus</taxon>
    </lineage>
</organism>
<proteinExistence type="inferred from homology"/>
<evidence type="ECO:0000256" key="13">
    <source>
        <dbReference type="ARBA" id="ARBA00023157"/>
    </source>
</evidence>
<dbReference type="Proteomes" id="UP000789739">
    <property type="component" value="Unassembled WGS sequence"/>
</dbReference>
<evidence type="ECO:0000313" key="17">
    <source>
        <dbReference type="EMBL" id="CAG8489936.1"/>
    </source>
</evidence>
<evidence type="ECO:0000256" key="12">
    <source>
        <dbReference type="ARBA" id="ARBA00023136"/>
    </source>
</evidence>
<comment type="subcellular location">
    <subcellularLocation>
        <location evidence="3">Mitochondrion inner membrane</location>
        <topology evidence="3">Peripheral membrane protein</topology>
    </subcellularLocation>
    <subcellularLocation>
        <location evidence="2">Mitochondrion intermembrane space</location>
    </subcellularLocation>
</comment>
<evidence type="ECO:0000256" key="10">
    <source>
        <dbReference type="ARBA" id="ARBA00022982"/>
    </source>
</evidence>
<sequence>MYYPLANTFSSLIVRMASGYGYNGGKSRCFTFWQELRKCYAMADHPTQCVLQSEDYLECLHNTKELARARRIRAEILKKSGQRKKKEATLRKTSQAALDSKVMRLGIITNKND</sequence>
<comment type="similarity">
    <text evidence="4">Belongs to the complex I NDUFS5 subunit family.</text>
</comment>
<keyword evidence="10" id="KW-0249">Electron transport</keyword>
<dbReference type="InterPro" id="IPR019342">
    <property type="entry name" value="NADH_UbQ_OxRdtase_FeS-su5"/>
</dbReference>
<keyword evidence="8" id="KW-0679">Respiratory chain</keyword>